<name>W9QK89_9ROSA</name>
<evidence type="ECO:0000256" key="6">
    <source>
        <dbReference type="ARBA" id="ARBA00023136"/>
    </source>
</evidence>
<evidence type="ECO:0000313" key="9">
    <source>
        <dbReference type="Proteomes" id="UP000030645"/>
    </source>
</evidence>
<keyword evidence="4 7" id="KW-0187">Copper transport</keyword>
<dbReference type="STRING" id="981085.W9QK89"/>
<proteinExistence type="inferred from homology"/>
<comment type="subcellular location">
    <subcellularLocation>
        <location evidence="1 7">Membrane</location>
        <topology evidence="1 7">Multi-pass membrane protein</topology>
    </subcellularLocation>
</comment>
<dbReference type="Proteomes" id="UP000030645">
    <property type="component" value="Unassembled WGS sequence"/>
</dbReference>
<dbReference type="InterPro" id="IPR007274">
    <property type="entry name" value="Cop_transporter"/>
</dbReference>
<protein>
    <recommendedName>
        <fullName evidence="7">Copper transport protein</fullName>
    </recommendedName>
</protein>
<dbReference type="Pfam" id="PF04145">
    <property type="entry name" value="Ctr"/>
    <property type="match status" value="1"/>
</dbReference>
<evidence type="ECO:0000256" key="4">
    <source>
        <dbReference type="ARBA" id="ARBA00022796"/>
    </source>
</evidence>
<dbReference type="PANTHER" id="PTHR12483">
    <property type="entry name" value="SOLUTE CARRIER FAMILY 31 COPPER TRANSPORTERS"/>
    <property type="match status" value="1"/>
</dbReference>
<evidence type="ECO:0000256" key="5">
    <source>
        <dbReference type="ARBA" id="ARBA00022989"/>
    </source>
</evidence>
<reference evidence="9" key="1">
    <citation type="submission" date="2013-01" db="EMBL/GenBank/DDBJ databases">
        <title>Draft Genome Sequence of a Mulberry Tree, Morus notabilis C.K. Schneid.</title>
        <authorList>
            <person name="He N."/>
            <person name="Zhao S."/>
        </authorList>
    </citation>
    <scope>NUCLEOTIDE SEQUENCE</scope>
</reference>
<gene>
    <name evidence="8" type="ORF">L484_027407</name>
</gene>
<keyword evidence="6 7" id="KW-0472">Membrane</keyword>
<evidence type="ECO:0000256" key="7">
    <source>
        <dbReference type="RuleBase" id="RU367022"/>
    </source>
</evidence>
<evidence type="ECO:0000256" key="2">
    <source>
        <dbReference type="ARBA" id="ARBA00006921"/>
    </source>
</evidence>
<dbReference type="EMBL" id="KE343704">
    <property type="protein sequence ID" value="EXB38971.1"/>
    <property type="molecule type" value="Genomic_DNA"/>
</dbReference>
<dbReference type="GO" id="GO:0005886">
    <property type="term" value="C:plasma membrane"/>
    <property type="evidence" value="ECO:0007669"/>
    <property type="project" value="TreeGrafter"/>
</dbReference>
<dbReference type="KEGG" id="mnt:21410028"/>
<feature type="transmembrane region" description="Helical" evidence="7">
    <location>
        <begin position="81"/>
        <end position="100"/>
    </location>
</feature>
<comment type="similarity">
    <text evidence="2 7">Belongs to the copper transporter (Ctr) (TC 1.A.56) family. SLC31A subfamily.</text>
</comment>
<keyword evidence="3 7" id="KW-0812">Transmembrane</keyword>
<keyword evidence="7" id="KW-0186">Copper</keyword>
<dbReference type="eggNOG" id="KOG3386">
    <property type="taxonomic scope" value="Eukaryota"/>
</dbReference>
<keyword evidence="7" id="KW-0406">Ion transport</keyword>
<keyword evidence="9" id="KW-1185">Reference proteome</keyword>
<evidence type="ECO:0000313" key="8">
    <source>
        <dbReference type="EMBL" id="EXB38971.1"/>
    </source>
</evidence>
<dbReference type="GO" id="GO:0005375">
    <property type="term" value="F:copper ion transmembrane transporter activity"/>
    <property type="evidence" value="ECO:0007669"/>
    <property type="project" value="UniProtKB-UniRule"/>
</dbReference>
<sequence length="142" mass="15621">MMHMTLYWSKAVTLLIDSWKTDSWTSYLLTLLACFLVSAFHQYLEDRRIRFKASLAADRSPPSIDAPLLFKLGGRRGFGPARIASAVMFGINSAIGYLLMLAVMSFNGGVLVAVVLGLSVGYFFFRAADEEIVIVDNPCACA</sequence>
<accession>W9QK89</accession>
<dbReference type="AlphaFoldDB" id="W9QK89"/>
<feature type="transmembrane region" description="Helical" evidence="7">
    <location>
        <begin position="106"/>
        <end position="125"/>
    </location>
</feature>
<keyword evidence="5 7" id="KW-1133">Transmembrane helix</keyword>
<dbReference type="PANTHER" id="PTHR12483:SF27">
    <property type="entry name" value="COPPER TRANSPORT PROTEIN CTR1"/>
    <property type="match status" value="1"/>
</dbReference>
<keyword evidence="7" id="KW-0813">Transport</keyword>
<evidence type="ECO:0000256" key="1">
    <source>
        <dbReference type="ARBA" id="ARBA00004141"/>
    </source>
</evidence>
<evidence type="ECO:0000256" key="3">
    <source>
        <dbReference type="ARBA" id="ARBA00022692"/>
    </source>
</evidence>
<dbReference type="OrthoDB" id="73901at2759"/>
<organism evidence="8 9">
    <name type="scientific">Morus notabilis</name>
    <dbReference type="NCBI Taxonomy" id="981085"/>
    <lineage>
        <taxon>Eukaryota</taxon>
        <taxon>Viridiplantae</taxon>
        <taxon>Streptophyta</taxon>
        <taxon>Embryophyta</taxon>
        <taxon>Tracheophyta</taxon>
        <taxon>Spermatophyta</taxon>
        <taxon>Magnoliopsida</taxon>
        <taxon>eudicotyledons</taxon>
        <taxon>Gunneridae</taxon>
        <taxon>Pentapetalae</taxon>
        <taxon>rosids</taxon>
        <taxon>fabids</taxon>
        <taxon>Rosales</taxon>
        <taxon>Moraceae</taxon>
        <taxon>Moreae</taxon>
        <taxon>Morus</taxon>
    </lineage>
</organism>
<feature type="transmembrane region" description="Helical" evidence="7">
    <location>
        <begin position="24"/>
        <end position="44"/>
    </location>
</feature>